<evidence type="ECO:0000259" key="5">
    <source>
        <dbReference type="Pfam" id="PF01764"/>
    </source>
</evidence>
<evidence type="ECO:0000256" key="2">
    <source>
        <dbReference type="ARBA" id="ARBA00043996"/>
    </source>
</evidence>
<dbReference type="InterPro" id="IPR051218">
    <property type="entry name" value="Sec_MonoDiacylglyc_Lipase"/>
</dbReference>
<protein>
    <recommendedName>
        <fullName evidence="5">Fungal lipase-type domain-containing protein</fullName>
    </recommendedName>
</protein>
<dbReference type="SUPFAM" id="SSF53474">
    <property type="entry name" value="alpha/beta-Hydrolases"/>
    <property type="match status" value="1"/>
</dbReference>
<gene>
    <name evidence="6" type="ORF">CC1G_02542</name>
</gene>
<dbReference type="RefSeq" id="XP_001832280.2">
    <property type="nucleotide sequence ID" value="XM_001832228.2"/>
</dbReference>
<organism evidence="6 7">
    <name type="scientific">Coprinopsis cinerea (strain Okayama-7 / 130 / ATCC MYA-4618 / FGSC 9003)</name>
    <name type="common">Inky cap fungus</name>
    <name type="synonym">Hormographiella aspergillata</name>
    <dbReference type="NCBI Taxonomy" id="240176"/>
    <lineage>
        <taxon>Eukaryota</taxon>
        <taxon>Fungi</taxon>
        <taxon>Dikarya</taxon>
        <taxon>Basidiomycota</taxon>
        <taxon>Agaricomycotina</taxon>
        <taxon>Agaricomycetes</taxon>
        <taxon>Agaricomycetidae</taxon>
        <taxon>Agaricales</taxon>
        <taxon>Agaricineae</taxon>
        <taxon>Psathyrellaceae</taxon>
        <taxon>Coprinopsis</taxon>
    </lineage>
</organism>
<feature type="domain" description="Fungal lipase-type" evidence="5">
    <location>
        <begin position="131"/>
        <end position="276"/>
    </location>
</feature>
<comment type="similarity">
    <text evidence="2">Belongs to the AB hydrolase superfamily. Lipase family. Class 3 subfamily.</text>
</comment>
<keyword evidence="1" id="KW-1015">Disulfide bond</keyword>
<proteinExistence type="inferred from homology"/>
<dbReference type="OrthoDB" id="426718at2759"/>
<dbReference type="GO" id="GO:0006629">
    <property type="term" value="P:lipid metabolic process"/>
    <property type="evidence" value="ECO:0007669"/>
    <property type="project" value="InterPro"/>
</dbReference>
<dbReference type="Pfam" id="PF01764">
    <property type="entry name" value="Lipase_3"/>
    <property type="match status" value="1"/>
</dbReference>
<dbReference type="AlphaFoldDB" id="A8NBT2"/>
<comment type="caution">
    <text evidence="6">The sequence shown here is derived from an EMBL/GenBank/DDBJ whole genome shotgun (WGS) entry which is preliminary data.</text>
</comment>
<evidence type="ECO:0000313" key="7">
    <source>
        <dbReference type="Proteomes" id="UP000001861"/>
    </source>
</evidence>
<dbReference type="EMBL" id="AACS02000009">
    <property type="protein sequence ID" value="EAU89653.2"/>
    <property type="molecule type" value="Genomic_DNA"/>
</dbReference>
<dbReference type="VEuPathDB" id="FungiDB:CC1G_02542"/>
<evidence type="ECO:0000313" key="6">
    <source>
        <dbReference type="EMBL" id="EAU89653.2"/>
    </source>
</evidence>
<keyword evidence="7" id="KW-1185">Reference proteome</keyword>
<dbReference type="InParanoid" id="A8NBT2"/>
<dbReference type="KEGG" id="cci:CC1G_02542"/>
<accession>A8NBT2</accession>
<dbReference type="Proteomes" id="UP000001861">
    <property type="component" value="Unassembled WGS sequence"/>
</dbReference>
<dbReference type="InterPro" id="IPR029058">
    <property type="entry name" value="AB_hydrolase_fold"/>
</dbReference>
<dbReference type="Gene3D" id="3.40.50.1820">
    <property type="entry name" value="alpha/beta hydrolase"/>
    <property type="match status" value="1"/>
</dbReference>
<dbReference type="eggNOG" id="KOG4569">
    <property type="taxonomic scope" value="Eukaryota"/>
</dbReference>
<dbReference type="PANTHER" id="PTHR45856:SF25">
    <property type="entry name" value="FUNGAL LIPASE-LIKE DOMAIN-CONTAINING PROTEIN"/>
    <property type="match status" value="1"/>
</dbReference>
<dbReference type="HOGENOM" id="CLU_038588_0_0_1"/>
<sequence>MSLSARWNRLIEKVQLTEEQRRMYAAERLDNFRWISKLLAAHSPQVLNDTHLVQTHIKEEIEEIGQFAELIYSSIPIQDLLEEIETLSKEDFPLEYHHALRDAALLVSFEGSVAKLPVGIFHRPTHKQLIVSICGTAQIQHIVQDLRFLKVKHPISGNAHSGFWALYTGIADRVKTELKALINFHSPDEIIITGHSMGGAVGYLLLLDILSDQGLLPPSPPAIKLATFGTPRVGDAALVSHFHNTVAEYTSRHGDQSFIEYSVRGYNDGVPTLPPLKLGYRHFAKTPIYATGDQLYFVPEAECEYALFHVESGNERTTPTRFPRGGHNYYNGRELEKMLRRISWLEKANFREEDWEERYRAIVQKHS</sequence>
<dbReference type="GeneID" id="6008764"/>
<dbReference type="OMA" id="YNGRDME"/>
<evidence type="ECO:0000256" key="1">
    <source>
        <dbReference type="ARBA" id="ARBA00023157"/>
    </source>
</evidence>
<dbReference type="CDD" id="cd00519">
    <property type="entry name" value="Lipase_3"/>
    <property type="match status" value="1"/>
</dbReference>
<dbReference type="PANTHER" id="PTHR45856">
    <property type="entry name" value="ALPHA/BETA-HYDROLASES SUPERFAMILY PROTEIN"/>
    <property type="match status" value="1"/>
</dbReference>
<comment type="catalytic activity">
    <reaction evidence="3">
        <text>a diacylglycerol + H2O = a monoacylglycerol + a fatty acid + H(+)</text>
        <dbReference type="Rhea" id="RHEA:32731"/>
        <dbReference type="ChEBI" id="CHEBI:15377"/>
        <dbReference type="ChEBI" id="CHEBI:15378"/>
        <dbReference type="ChEBI" id="CHEBI:17408"/>
        <dbReference type="ChEBI" id="CHEBI:18035"/>
        <dbReference type="ChEBI" id="CHEBI:28868"/>
    </reaction>
</comment>
<name>A8NBT2_COPC7</name>
<reference evidence="6 7" key="1">
    <citation type="journal article" date="2010" name="Proc. Natl. Acad. Sci. U.S.A.">
        <title>Insights into evolution of multicellular fungi from the assembled chromosomes of the mushroom Coprinopsis cinerea (Coprinus cinereus).</title>
        <authorList>
            <person name="Stajich J.E."/>
            <person name="Wilke S.K."/>
            <person name="Ahren D."/>
            <person name="Au C.H."/>
            <person name="Birren B.W."/>
            <person name="Borodovsky M."/>
            <person name="Burns C."/>
            <person name="Canback B."/>
            <person name="Casselton L.A."/>
            <person name="Cheng C.K."/>
            <person name="Deng J."/>
            <person name="Dietrich F.S."/>
            <person name="Fargo D.C."/>
            <person name="Farman M.L."/>
            <person name="Gathman A.C."/>
            <person name="Goldberg J."/>
            <person name="Guigo R."/>
            <person name="Hoegger P.J."/>
            <person name="Hooker J.B."/>
            <person name="Huggins A."/>
            <person name="James T.Y."/>
            <person name="Kamada T."/>
            <person name="Kilaru S."/>
            <person name="Kodira C."/>
            <person name="Kues U."/>
            <person name="Kupfer D."/>
            <person name="Kwan H.S."/>
            <person name="Lomsadze A."/>
            <person name="Li W."/>
            <person name="Lilly W.W."/>
            <person name="Ma L.J."/>
            <person name="Mackey A.J."/>
            <person name="Manning G."/>
            <person name="Martin F."/>
            <person name="Muraguchi H."/>
            <person name="Natvig D.O."/>
            <person name="Palmerini H."/>
            <person name="Ramesh M.A."/>
            <person name="Rehmeyer C.J."/>
            <person name="Roe B.A."/>
            <person name="Shenoy N."/>
            <person name="Stanke M."/>
            <person name="Ter-Hovhannisyan V."/>
            <person name="Tunlid A."/>
            <person name="Velagapudi R."/>
            <person name="Vision T.J."/>
            <person name="Zeng Q."/>
            <person name="Zolan M.E."/>
            <person name="Pukkila P.J."/>
        </authorList>
    </citation>
    <scope>NUCLEOTIDE SEQUENCE [LARGE SCALE GENOMIC DNA]</scope>
    <source>
        <strain evidence="7">Okayama-7 / 130 / ATCC MYA-4618 / FGSC 9003</strain>
    </source>
</reference>
<comment type="catalytic activity">
    <reaction evidence="4">
        <text>a monoacylglycerol + H2O = glycerol + a fatty acid + H(+)</text>
        <dbReference type="Rhea" id="RHEA:15245"/>
        <dbReference type="ChEBI" id="CHEBI:15377"/>
        <dbReference type="ChEBI" id="CHEBI:15378"/>
        <dbReference type="ChEBI" id="CHEBI:17408"/>
        <dbReference type="ChEBI" id="CHEBI:17754"/>
        <dbReference type="ChEBI" id="CHEBI:28868"/>
    </reaction>
</comment>
<evidence type="ECO:0000256" key="3">
    <source>
        <dbReference type="ARBA" id="ARBA00047591"/>
    </source>
</evidence>
<evidence type="ECO:0000256" key="4">
    <source>
        <dbReference type="ARBA" id="ARBA00048461"/>
    </source>
</evidence>
<dbReference type="InterPro" id="IPR002921">
    <property type="entry name" value="Fungal_lipase-type"/>
</dbReference>